<dbReference type="RefSeq" id="WP_265674616.1">
    <property type="nucleotide sequence ID" value="NZ_JAKRRY010000010.1"/>
</dbReference>
<keyword evidence="3" id="KW-1185">Reference proteome</keyword>
<accession>A0A9X3HW36</accession>
<dbReference type="PANTHER" id="PTHR30441">
    <property type="entry name" value="DUF748 DOMAIN-CONTAINING PROTEIN"/>
    <property type="match status" value="1"/>
</dbReference>
<protein>
    <submittedName>
        <fullName evidence="2">AsmA family protein</fullName>
    </submittedName>
</protein>
<dbReference type="Proteomes" id="UP001155587">
    <property type="component" value="Unassembled WGS sequence"/>
</dbReference>
<feature type="domain" description="AsmA" evidence="1">
    <location>
        <begin position="4"/>
        <end position="543"/>
    </location>
</feature>
<dbReference type="EMBL" id="JAKRRY010000010">
    <property type="protein sequence ID" value="MCW8346220.1"/>
    <property type="molecule type" value="Genomic_DNA"/>
</dbReference>
<dbReference type="InterPro" id="IPR007844">
    <property type="entry name" value="AsmA"/>
</dbReference>
<dbReference type="GO" id="GO:0005886">
    <property type="term" value="C:plasma membrane"/>
    <property type="evidence" value="ECO:0007669"/>
    <property type="project" value="TreeGrafter"/>
</dbReference>
<evidence type="ECO:0000313" key="3">
    <source>
        <dbReference type="Proteomes" id="UP001155587"/>
    </source>
</evidence>
<evidence type="ECO:0000259" key="1">
    <source>
        <dbReference type="Pfam" id="PF05170"/>
    </source>
</evidence>
<dbReference type="Pfam" id="PF05170">
    <property type="entry name" value="AsmA"/>
    <property type="match status" value="1"/>
</dbReference>
<dbReference type="PANTHER" id="PTHR30441:SF8">
    <property type="entry name" value="DUF748 DOMAIN-CONTAINING PROTEIN"/>
    <property type="match status" value="1"/>
</dbReference>
<organism evidence="2 3">
    <name type="scientific">Vibrio qingdaonensis</name>
    <dbReference type="NCBI Taxonomy" id="2829491"/>
    <lineage>
        <taxon>Bacteria</taxon>
        <taxon>Pseudomonadati</taxon>
        <taxon>Pseudomonadota</taxon>
        <taxon>Gammaproteobacteria</taxon>
        <taxon>Vibrionales</taxon>
        <taxon>Vibrionaceae</taxon>
        <taxon>Vibrio</taxon>
    </lineage>
</organism>
<evidence type="ECO:0000313" key="2">
    <source>
        <dbReference type="EMBL" id="MCW8346220.1"/>
    </source>
</evidence>
<name>A0A9X3HW36_9VIBR</name>
<dbReference type="AlphaFoldDB" id="A0A9X3HW36"/>
<proteinExistence type="predicted"/>
<comment type="caution">
    <text evidence="2">The sequence shown here is derived from an EMBL/GenBank/DDBJ whole genome shotgun (WGS) entry which is preliminary data.</text>
</comment>
<gene>
    <name evidence="2" type="ORF">MD535_09400</name>
</gene>
<sequence length="629" mass="69702">MIRKTLAIVIALIALGLLSVLALFCLLHTQYATPMVSFALDKTLNVQVNSESVHYQYPNQFDFNNVHIERQGQESIDANSMSIWLAFPHSIAAPLRIHELLLSGSTLSHQSASFAHDLSIENIALDHIDYSDDNVIINDLQLQLRNLQYSPNVANVRAEFQLKASQIYYQGESANDVLIDGELDGDDSKVYGASFTWNQATVSTQAQYENGTWSLVNATVDKLNLDLTTASIAHYNKIFTAIGHINSIDFLHTNLHFNDVKIENLNASFEQIDLRYSIWEQVDAYISFDADSIQYQNLQFIEPTVKVVADPGVINLKDVDSTLEQGRIQLAGVWKPNTIVLDYVVIDGVKVYEEAQQNTLLSLFQHLPLADLNQLNISQLTIGRGQWIQVQNKPNWQISGLNLEANDLELIRKGRWGLWQGKTIASANSVSIDSVLASQVALETQSHNGKWQLNRLFIPYQKGYLDMEASLDFSAMSQPLTVNAKAYSLPLSLLKYLQTPSNINVTGVADINLSMNVLTADRLAISKTLTGKFDAVFNNTAIADSEGNAIPVEITPLQFVADRGHLSLSPLTIRGDHINGNASGEVELNHLKTSPIELQLITHCAKLTTIDLLSGSVKQTPTTSCSLEE</sequence>
<reference evidence="2" key="1">
    <citation type="submission" date="2022-02" db="EMBL/GenBank/DDBJ databases">
        <title>Vibrio sp. nov, a new bacterium isolated from seawater.</title>
        <authorList>
            <person name="Yuan Y."/>
        </authorList>
    </citation>
    <scope>NUCLEOTIDE SEQUENCE</scope>
    <source>
        <strain evidence="2">ZSDZ65</strain>
    </source>
</reference>
<dbReference type="InterPro" id="IPR052894">
    <property type="entry name" value="AsmA-related"/>
</dbReference>
<dbReference type="GO" id="GO:0090313">
    <property type="term" value="P:regulation of protein targeting to membrane"/>
    <property type="evidence" value="ECO:0007669"/>
    <property type="project" value="TreeGrafter"/>
</dbReference>